<feature type="transmembrane region" description="Helical" evidence="1">
    <location>
        <begin position="217"/>
        <end position="234"/>
    </location>
</feature>
<dbReference type="Proteomes" id="UP000184432">
    <property type="component" value="Unassembled WGS sequence"/>
</dbReference>
<dbReference type="InterPro" id="IPR010559">
    <property type="entry name" value="Sig_transdc_His_kin_internal"/>
</dbReference>
<dbReference type="STRING" id="570521.SAMN04488508_107344"/>
<proteinExistence type="predicted"/>
<feature type="transmembrane region" description="Helical" evidence="1">
    <location>
        <begin position="12"/>
        <end position="33"/>
    </location>
</feature>
<feature type="domain" description="Signal transduction histidine kinase internal region" evidence="2">
    <location>
        <begin position="250"/>
        <end position="328"/>
    </location>
</feature>
<evidence type="ECO:0000259" key="2">
    <source>
        <dbReference type="Pfam" id="PF06580"/>
    </source>
</evidence>
<feature type="transmembrane region" description="Helical" evidence="1">
    <location>
        <begin position="160"/>
        <end position="177"/>
    </location>
</feature>
<dbReference type="Gene3D" id="3.30.565.10">
    <property type="entry name" value="Histidine kinase-like ATPase, C-terminal domain"/>
    <property type="match status" value="1"/>
</dbReference>
<feature type="transmembrane region" description="Helical" evidence="1">
    <location>
        <begin position="184"/>
        <end position="205"/>
    </location>
</feature>
<evidence type="ECO:0000256" key="1">
    <source>
        <dbReference type="SAM" id="Phobius"/>
    </source>
</evidence>
<feature type="transmembrane region" description="Helical" evidence="1">
    <location>
        <begin position="131"/>
        <end position="148"/>
    </location>
</feature>
<feature type="transmembrane region" description="Helical" evidence="1">
    <location>
        <begin position="90"/>
        <end position="110"/>
    </location>
</feature>
<dbReference type="RefSeq" id="WP_084549599.1">
    <property type="nucleotide sequence ID" value="NZ_FQYP01000007.1"/>
</dbReference>
<protein>
    <submittedName>
        <fullName evidence="3">Histidine kinase</fullName>
    </submittedName>
</protein>
<organism evidence="3 4">
    <name type="scientific">Aquimarina spongiae</name>
    <dbReference type="NCBI Taxonomy" id="570521"/>
    <lineage>
        <taxon>Bacteria</taxon>
        <taxon>Pseudomonadati</taxon>
        <taxon>Bacteroidota</taxon>
        <taxon>Flavobacteriia</taxon>
        <taxon>Flavobacteriales</taxon>
        <taxon>Flavobacteriaceae</taxon>
        <taxon>Aquimarina</taxon>
    </lineage>
</organism>
<keyword evidence="1" id="KW-0812">Transmembrane</keyword>
<dbReference type="InterPro" id="IPR036890">
    <property type="entry name" value="HATPase_C_sf"/>
</dbReference>
<reference evidence="4" key="1">
    <citation type="submission" date="2016-11" db="EMBL/GenBank/DDBJ databases">
        <authorList>
            <person name="Varghese N."/>
            <person name="Submissions S."/>
        </authorList>
    </citation>
    <scope>NUCLEOTIDE SEQUENCE [LARGE SCALE GENOMIC DNA]</scope>
    <source>
        <strain evidence="4">DSM 22623</strain>
    </source>
</reference>
<sequence>MIRFLKKYRAVVYGFVILFIIIQGLTFVDFVRIDPQETLVNVLGFLFWGMVVSVIIHAMLFHQKEVVFYWMIGSWVLSLIGFMLGRYFEYKMVSLSCLFLFFITSCYIVWSWYMQRYRKRKAFVFLKERKLFLIKLVVLSIVFIVMFWVDDYMKVPDNPITFALLTLFWLGVFNILAPKFFQKYKVLILALYGSLLILFFSFVLFFGSRTHEENLDLFFVFLFPIPLFALLWVYDQWKWFQNLKADKAKAELALLKQQVNPHFFFNTLNNLYGLAKRKSDQTPDLILKLSEIMRYVIYKGKENEVKLEEEIEYLENYIEIQEIRQHKKVDIQFIKRIEKDDVMIPPLLFIILLENAFKHGVDSLMYDAFVHIKLEVANGKILFEVVNNYDTSVLNETKGIGIENLKKRLEIVYGNSYTLDFKKEEDMYSAQLTITF</sequence>
<gene>
    <name evidence="3" type="ORF">SAMN04488508_107344</name>
</gene>
<dbReference type="AlphaFoldDB" id="A0A1M6IGB6"/>
<dbReference type="PANTHER" id="PTHR34220:SF7">
    <property type="entry name" value="SENSOR HISTIDINE KINASE YPDA"/>
    <property type="match status" value="1"/>
</dbReference>
<feature type="transmembrane region" description="Helical" evidence="1">
    <location>
        <begin position="67"/>
        <end position="84"/>
    </location>
</feature>
<keyword evidence="3" id="KW-0808">Transferase</keyword>
<dbReference type="GO" id="GO:0000155">
    <property type="term" value="F:phosphorelay sensor kinase activity"/>
    <property type="evidence" value="ECO:0007669"/>
    <property type="project" value="InterPro"/>
</dbReference>
<name>A0A1M6IGB6_9FLAO</name>
<evidence type="ECO:0000313" key="3">
    <source>
        <dbReference type="EMBL" id="SHJ33491.1"/>
    </source>
</evidence>
<keyword evidence="3" id="KW-0418">Kinase</keyword>
<keyword evidence="1" id="KW-1133">Transmembrane helix</keyword>
<evidence type="ECO:0000313" key="4">
    <source>
        <dbReference type="Proteomes" id="UP000184432"/>
    </source>
</evidence>
<keyword evidence="1" id="KW-0472">Membrane</keyword>
<dbReference type="EMBL" id="FQYP01000007">
    <property type="protein sequence ID" value="SHJ33491.1"/>
    <property type="molecule type" value="Genomic_DNA"/>
</dbReference>
<dbReference type="PANTHER" id="PTHR34220">
    <property type="entry name" value="SENSOR HISTIDINE KINASE YPDA"/>
    <property type="match status" value="1"/>
</dbReference>
<accession>A0A1M6IGB6</accession>
<dbReference type="OrthoDB" id="9809908at2"/>
<dbReference type="Pfam" id="PF06580">
    <property type="entry name" value="His_kinase"/>
    <property type="match status" value="1"/>
</dbReference>
<dbReference type="GO" id="GO:0016020">
    <property type="term" value="C:membrane"/>
    <property type="evidence" value="ECO:0007669"/>
    <property type="project" value="InterPro"/>
</dbReference>
<feature type="transmembrane region" description="Helical" evidence="1">
    <location>
        <begin position="39"/>
        <end position="60"/>
    </location>
</feature>
<dbReference type="InterPro" id="IPR050640">
    <property type="entry name" value="Bact_2-comp_sensor_kinase"/>
</dbReference>
<keyword evidence="4" id="KW-1185">Reference proteome</keyword>